<evidence type="ECO:0000313" key="8">
    <source>
        <dbReference type="Proteomes" id="UP001209878"/>
    </source>
</evidence>
<dbReference type="Pfam" id="PF00083">
    <property type="entry name" value="Sugar_tr"/>
    <property type="match status" value="1"/>
</dbReference>
<feature type="transmembrane region" description="Helical" evidence="5">
    <location>
        <begin position="123"/>
        <end position="140"/>
    </location>
</feature>
<proteinExistence type="predicted"/>
<evidence type="ECO:0000256" key="5">
    <source>
        <dbReference type="SAM" id="Phobius"/>
    </source>
</evidence>
<keyword evidence="4 5" id="KW-0472">Membrane</keyword>
<evidence type="ECO:0000256" key="2">
    <source>
        <dbReference type="ARBA" id="ARBA00022692"/>
    </source>
</evidence>
<feature type="transmembrane region" description="Helical" evidence="5">
    <location>
        <begin position="210"/>
        <end position="228"/>
    </location>
</feature>
<dbReference type="GO" id="GO:0016020">
    <property type="term" value="C:membrane"/>
    <property type="evidence" value="ECO:0007669"/>
    <property type="project" value="UniProtKB-SubCell"/>
</dbReference>
<keyword evidence="3 5" id="KW-1133">Transmembrane helix</keyword>
<feature type="transmembrane region" description="Helical" evidence="5">
    <location>
        <begin position="181"/>
        <end position="204"/>
    </location>
</feature>
<dbReference type="GO" id="GO:0022857">
    <property type="term" value="F:transmembrane transporter activity"/>
    <property type="evidence" value="ECO:0007669"/>
    <property type="project" value="InterPro"/>
</dbReference>
<feature type="transmembrane region" description="Helical" evidence="5">
    <location>
        <begin position="298"/>
        <end position="316"/>
    </location>
</feature>
<feature type="transmembrane region" description="Helical" evidence="5">
    <location>
        <begin position="96"/>
        <end position="116"/>
    </location>
</feature>
<feature type="transmembrane region" description="Helical" evidence="5">
    <location>
        <begin position="377"/>
        <end position="400"/>
    </location>
</feature>
<gene>
    <name evidence="7" type="ORF">NP493_1002g00020</name>
</gene>
<dbReference type="CDD" id="cd17317">
    <property type="entry name" value="MFS_SLC22"/>
    <property type="match status" value="1"/>
</dbReference>
<feature type="transmembrane region" description="Helical" evidence="5">
    <location>
        <begin position="412"/>
        <end position="436"/>
    </location>
</feature>
<organism evidence="7 8">
    <name type="scientific">Ridgeia piscesae</name>
    <name type="common">Tubeworm</name>
    <dbReference type="NCBI Taxonomy" id="27915"/>
    <lineage>
        <taxon>Eukaryota</taxon>
        <taxon>Metazoa</taxon>
        <taxon>Spiralia</taxon>
        <taxon>Lophotrochozoa</taxon>
        <taxon>Annelida</taxon>
        <taxon>Polychaeta</taxon>
        <taxon>Sedentaria</taxon>
        <taxon>Canalipalpata</taxon>
        <taxon>Sabellida</taxon>
        <taxon>Siboglinidae</taxon>
        <taxon>Ridgeia</taxon>
    </lineage>
</organism>
<evidence type="ECO:0000256" key="3">
    <source>
        <dbReference type="ARBA" id="ARBA00022989"/>
    </source>
</evidence>
<dbReference type="InterPro" id="IPR036259">
    <property type="entry name" value="MFS_trans_sf"/>
</dbReference>
<comment type="caution">
    <text evidence="7">The sequence shown here is derived from an EMBL/GenBank/DDBJ whole genome shotgun (WGS) entry which is preliminary data.</text>
</comment>
<dbReference type="PANTHER" id="PTHR24064">
    <property type="entry name" value="SOLUTE CARRIER FAMILY 22 MEMBER"/>
    <property type="match status" value="1"/>
</dbReference>
<dbReference type="InterPro" id="IPR020846">
    <property type="entry name" value="MFS_dom"/>
</dbReference>
<comment type="subcellular location">
    <subcellularLocation>
        <location evidence="1">Membrane</location>
        <topology evidence="1">Multi-pass membrane protein</topology>
    </subcellularLocation>
</comment>
<feature type="transmembrane region" description="Helical" evidence="5">
    <location>
        <begin position="322"/>
        <end position="344"/>
    </location>
</feature>
<name>A0AAD9KJT5_RIDPI</name>
<accession>A0AAD9KJT5</accession>
<dbReference type="AlphaFoldDB" id="A0AAD9KJT5"/>
<evidence type="ECO:0000256" key="1">
    <source>
        <dbReference type="ARBA" id="ARBA00004141"/>
    </source>
</evidence>
<feature type="transmembrane region" description="Helical" evidence="5">
    <location>
        <begin position="146"/>
        <end position="169"/>
    </location>
</feature>
<protein>
    <recommendedName>
        <fullName evidence="6">Major facilitator superfamily (MFS) profile domain-containing protein</fullName>
    </recommendedName>
</protein>
<dbReference type="SUPFAM" id="SSF103473">
    <property type="entry name" value="MFS general substrate transporter"/>
    <property type="match status" value="1"/>
</dbReference>
<evidence type="ECO:0000313" key="7">
    <source>
        <dbReference type="EMBL" id="KAK2172005.1"/>
    </source>
</evidence>
<dbReference type="Proteomes" id="UP001209878">
    <property type="component" value="Unassembled WGS sequence"/>
</dbReference>
<evidence type="ECO:0000259" key="6">
    <source>
        <dbReference type="PROSITE" id="PS50850"/>
    </source>
</evidence>
<evidence type="ECO:0000256" key="4">
    <source>
        <dbReference type="ARBA" id="ARBA00023136"/>
    </source>
</evidence>
<dbReference type="Gene3D" id="1.20.1250.20">
    <property type="entry name" value="MFS general substrate transporter like domains"/>
    <property type="match status" value="1"/>
</dbReference>
<feature type="domain" description="Major facilitator superfamily (MFS) profile" evidence="6">
    <location>
        <begin position="18"/>
        <end position="464"/>
    </location>
</feature>
<dbReference type="PROSITE" id="PS50850">
    <property type="entry name" value="MFS"/>
    <property type="match status" value="1"/>
</dbReference>
<keyword evidence="2 5" id="KW-0812">Transmembrane</keyword>
<keyword evidence="8" id="KW-1185">Reference proteome</keyword>
<feature type="transmembrane region" description="Helical" evidence="5">
    <location>
        <begin position="351"/>
        <end position="371"/>
    </location>
</feature>
<sequence length="514" mass="56871">MDIDDVYREFCPFGHYQRKVFWTIGVFTSFMALHQIQNVYVGAEPKFQCRLKDGKLISGCPEYGSRCQKYVYDRTEFTSIVSEWDLVCEETYKASLIQSLFMLGILFGSLIFGYLADRYGRRHIIYLSILGMVTGTFVGATTSSYVIYALARHLVGVISAGFGLVSYVLVTEVCGPSKRGFVAVIIPMMFAVGITVYSIMAYFIRDWRMLSVATAVPGLAAIYMCFLLPESPRWLLSQGRTAEAEQVLEMFIVKDTGQALKKPIRLKAVPTAKLSSSGGGLMDVIWHPVLRTRTIINVYAWFVNCAVYYGLTMGAGNLGGNFYVSVGLSGLIEIPAYVITWYLLDRIGRRATISYSMVAGGVSCLVILIIPSGHASLVSSLALLGKMAISMSFSVAFIYAAELYPTTLRNKAMGLCSMAARVGGIVSPFIISVSHVHKSLDFFLFGILAFTAGLLCLRLPETANQPMPETLEDIRRHSRHRVISHKSKTLFSEDRVQLIEGEIAANESGHTEQI</sequence>
<feature type="transmembrane region" description="Helical" evidence="5">
    <location>
        <begin position="442"/>
        <end position="459"/>
    </location>
</feature>
<feature type="transmembrane region" description="Helical" evidence="5">
    <location>
        <begin position="20"/>
        <end position="37"/>
    </location>
</feature>
<dbReference type="EMBL" id="JAODUO010001002">
    <property type="protein sequence ID" value="KAK2172005.1"/>
    <property type="molecule type" value="Genomic_DNA"/>
</dbReference>
<reference evidence="7" key="1">
    <citation type="journal article" date="2023" name="Mol. Biol. Evol.">
        <title>Third-Generation Sequencing Reveals the Adaptive Role of the Epigenome in Three Deep-Sea Polychaetes.</title>
        <authorList>
            <person name="Perez M."/>
            <person name="Aroh O."/>
            <person name="Sun Y."/>
            <person name="Lan Y."/>
            <person name="Juniper S.K."/>
            <person name="Young C.R."/>
            <person name="Angers B."/>
            <person name="Qian P.Y."/>
        </authorList>
    </citation>
    <scope>NUCLEOTIDE SEQUENCE</scope>
    <source>
        <strain evidence="7">R07B-5</strain>
    </source>
</reference>
<dbReference type="InterPro" id="IPR005828">
    <property type="entry name" value="MFS_sugar_transport-like"/>
</dbReference>